<feature type="compositionally biased region" description="Polar residues" evidence="1">
    <location>
        <begin position="160"/>
        <end position="171"/>
    </location>
</feature>
<evidence type="ECO:0000313" key="3">
    <source>
        <dbReference type="EMBL" id="CAI7994080.1"/>
    </source>
</evidence>
<feature type="region of interest" description="Disordered" evidence="1">
    <location>
        <begin position="191"/>
        <end position="217"/>
    </location>
</feature>
<feature type="region of interest" description="Disordered" evidence="1">
    <location>
        <begin position="137"/>
        <end position="171"/>
    </location>
</feature>
<proteinExistence type="predicted"/>
<dbReference type="InterPro" id="IPR007714">
    <property type="entry name" value="CFA20_dom"/>
</dbReference>
<reference evidence="3" key="1">
    <citation type="submission" date="2023-03" db="EMBL/GenBank/DDBJ databases">
        <authorList>
            <person name="Steffen K."/>
            <person name="Cardenas P."/>
        </authorList>
    </citation>
    <scope>NUCLEOTIDE SEQUENCE</scope>
</reference>
<dbReference type="InterPro" id="IPR040441">
    <property type="entry name" value="CFA20/CFAP20DC"/>
</dbReference>
<comment type="caution">
    <text evidence="3">The sequence shown here is derived from an EMBL/GenBank/DDBJ whole genome shotgun (WGS) entry which is preliminary data.</text>
</comment>
<evidence type="ECO:0000259" key="2">
    <source>
        <dbReference type="Pfam" id="PF05018"/>
    </source>
</evidence>
<dbReference type="AlphaFoldDB" id="A0AA35W4X3"/>
<keyword evidence="4" id="KW-1185">Reference proteome</keyword>
<dbReference type="PANTHER" id="PTHR12458">
    <property type="entry name" value="ORF PROTEIN"/>
    <property type="match status" value="1"/>
</dbReference>
<evidence type="ECO:0000313" key="4">
    <source>
        <dbReference type="Proteomes" id="UP001174909"/>
    </source>
</evidence>
<dbReference type="EMBL" id="CASHTH010000206">
    <property type="protein sequence ID" value="CAI7994080.1"/>
    <property type="molecule type" value="Genomic_DNA"/>
</dbReference>
<gene>
    <name evidence="3" type="ORF">GBAR_LOCUS1376</name>
</gene>
<feature type="domain" description="CFA20" evidence="2">
    <location>
        <begin position="1"/>
        <end position="124"/>
    </location>
</feature>
<evidence type="ECO:0000256" key="1">
    <source>
        <dbReference type="SAM" id="MobiDB-lite"/>
    </source>
</evidence>
<feature type="compositionally biased region" description="Low complexity" evidence="1">
    <location>
        <begin position="142"/>
        <end position="159"/>
    </location>
</feature>
<organism evidence="3 4">
    <name type="scientific">Geodia barretti</name>
    <name type="common">Barrett's horny sponge</name>
    <dbReference type="NCBI Taxonomy" id="519541"/>
    <lineage>
        <taxon>Eukaryota</taxon>
        <taxon>Metazoa</taxon>
        <taxon>Porifera</taxon>
        <taxon>Demospongiae</taxon>
        <taxon>Heteroscleromorpha</taxon>
        <taxon>Tetractinellida</taxon>
        <taxon>Astrophorina</taxon>
        <taxon>Geodiidae</taxon>
        <taxon>Geodia</taxon>
    </lineage>
</organism>
<name>A0AA35W4X3_GEOBA</name>
<dbReference type="Proteomes" id="UP001174909">
    <property type="component" value="Unassembled WGS sequence"/>
</dbReference>
<dbReference type="Pfam" id="PF05018">
    <property type="entry name" value="CFA20_dom"/>
    <property type="match status" value="1"/>
</dbReference>
<accession>A0AA35W4X3</accession>
<protein>
    <submittedName>
        <fullName evidence="3">Protein CFAP20DC</fullName>
    </submittedName>
</protein>
<sequence>MFKKEYQGGSHVMVLSAQGKDPTAHCRQTGSVSLRYDKGVRGYVHVLEGDSITTRIHLPASDRTSLGLEQSFIILQAAVQRDARFTVEFVLQDGKGGRRRINFSSSLKEPSISTLIARVPFVTQATGEDYDWRQYASREDTPLSPSSPHTLLHLPTYHHGNSTTPEPDTSTLSMIDKPAAHSLLDTLDTRGMGGALSPELQDEPVLADRSNQSNGSDEELELMYDPQLRCFFDPQTHKYYELIQ</sequence>